<keyword evidence="1" id="KW-1133">Transmembrane helix</keyword>
<keyword evidence="1" id="KW-0472">Membrane</keyword>
<proteinExistence type="predicted"/>
<dbReference type="RefSeq" id="WP_215609317.1">
    <property type="nucleotide sequence ID" value="NZ_JADOES010000023.1"/>
</dbReference>
<reference evidence="2" key="2">
    <citation type="journal article" date="2021" name="Mar. Drugs">
        <title>Genome Reduction and Secondary Metabolism of the Marine Sponge-Associated Cyanobacterium Leptothoe.</title>
        <authorList>
            <person name="Konstantinou D."/>
            <person name="Popin R.V."/>
            <person name="Fewer D.P."/>
            <person name="Sivonen K."/>
            <person name="Gkelis S."/>
        </authorList>
    </citation>
    <scope>NUCLEOTIDE SEQUENCE</scope>
    <source>
        <strain evidence="2">TAU-MAC 1115</strain>
    </source>
</reference>
<protein>
    <submittedName>
        <fullName evidence="2">Uncharacterized protein</fullName>
    </submittedName>
</protein>
<accession>A0A947DGI9</accession>
<keyword evidence="3" id="KW-1185">Reference proteome</keyword>
<name>A0A947DGI9_9CYAN</name>
<sequence length="87" mass="9867">MQFIIKNIGLIITIVSAVSALIGWGISRVRKSYGLERDINHLKKDYKALSGNFNTLYTELERRLDTVETEFKVLRAVNEALIDQGAK</sequence>
<evidence type="ECO:0000313" key="3">
    <source>
        <dbReference type="Proteomes" id="UP000717364"/>
    </source>
</evidence>
<dbReference type="Proteomes" id="UP000717364">
    <property type="component" value="Unassembled WGS sequence"/>
</dbReference>
<keyword evidence="1" id="KW-0812">Transmembrane</keyword>
<reference evidence="2" key="1">
    <citation type="submission" date="2020-11" db="EMBL/GenBank/DDBJ databases">
        <authorList>
            <person name="Konstantinou D."/>
            <person name="Gkelis S."/>
            <person name="Popin R."/>
            <person name="Fewer D."/>
            <person name="Sivonen K."/>
        </authorList>
    </citation>
    <scope>NUCLEOTIDE SEQUENCE</scope>
    <source>
        <strain evidence="2">TAU-MAC 1115</strain>
    </source>
</reference>
<dbReference type="EMBL" id="JADOES010000023">
    <property type="protein sequence ID" value="MBT9316249.1"/>
    <property type="molecule type" value="Genomic_DNA"/>
</dbReference>
<gene>
    <name evidence="2" type="ORF">IXB50_12535</name>
</gene>
<evidence type="ECO:0000313" key="2">
    <source>
        <dbReference type="EMBL" id="MBT9316249.1"/>
    </source>
</evidence>
<organism evidence="2 3">
    <name type="scientific">Leptothoe spongobia TAU-MAC 1115</name>
    <dbReference type="NCBI Taxonomy" id="1967444"/>
    <lineage>
        <taxon>Bacteria</taxon>
        <taxon>Bacillati</taxon>
        <taxon>Cyanobacteriota</taxon>
        <taxon>Cyanophyceae</taxon>
        <taxon>Nodosilineales</taxon>
        <taxon>Cymatolegaceae</taxon>
        <taxon>Leptothoe</taxon>
        <taxon>Leptothoe spongobia</taxon>
    </lineage>
</organism>
<feature type="transmembrane region" description="Helical" evidence="1">
    <location>
        <begin position="7"/>
        <end position="26"/>
    </location>
</feature>
<comment type="caution">
    <text evidence="2">The sequence shown here is derived from an EMBL/GenBank/DDBJ whole genome shotgun (WGS) entry which is preliminary data.</text>
</comment>
<evidence type="ECO:0000256" key="1">
    <source>
        <dbReference type="SAM" id="Phobius"/>
    </source>
</evidence>
<dbReference type="AlphaFoldDB" id="A0A947DGI9"/>